<keyword evidence="3" id="KW-1185">Reference proteome</keyword>
<keyword evidence="1" id="KW-0472">Membrane</keyword>
<keyword evidence="1" id="KW-1133">Transmembrane helix</keyword>
<evidence type="ECO:0000313" key="3">
    <source>
        <dbReference type="Proteomes" id="UP000309544"/>
    </source>
</evidence>
<evidence type="ECO:0008006" key="4">
    <source>
        <dbReference type="Google" id="ProtNLM"/>
    </source>
</evidence>
<organism evidence="2 3">
    <name type="scientific">Prosthecochloris vibrioformis</name>
    <name type="common">Chlorobium vibrioforme</name>
    <dbReference type="NCBI Taxonomy" id="1098"/>
    <lineage>
        <taxon>Bacteria</taxon>
        <taxon>Pseudomonadati</taxon>
        <taxon>Chlorobiota</taxon>
        <taxon>Chlorobiia</taxon>
        <taxon>Chlorobiales</taxon>
        <taxon>Chlorobiaceae</taxon>
        <taxon>Prosthecochloris</taxon>
    </lineage>
</organism>
<gene>
    <name evidence="2" type="ORF">FGF68_00885</name>
</gene>
<dbReference type="AlphaFoldDB" id="A0A5C4S2R5"/>
<proteinExistence type="predicted"/>
<accession>A0A5C4S2R5</accession>
<comment type="caution">
    <text evidence="2">The sequence shown here is derived from an EMBL/GenBank/DDBJ whole genome shotgun (WGS) entry which is preliminary data.</text>
</comment>
<protein>
    <recommendedName>
        <fullName evidence="4">DUF4381 domain-containing protein</fullName>
    </recommendedName>
</protein>
<name>A0A5C4S2R5_PROVB</name>
<evidence type="ECO:0000313" key="2">
    <source>
        <dbReference type="EMBL" id="TNJ37763.1"/>
    </source>
</evidence>
<keyword evidence="1" id="KW-0812">Transmembrane</keyword>
<feature type="transmembrane region" description="Helical" evidence="1">
    <location>
        <begin position="158"/>
        <end position="179"/>
    </location>
</feature>
<sequence length="299" mass="32324">MHRRNLIAGVLLLCAFPVDGGAGEQMRMELMFTPDSAVIGQKVEYRARAWHRPSELPRFSMQVAETTGALVPLEGFAEVVRPGVTEWRSVLLVAGSGRLALPGIGLELTDTLSGNVRRVGQSPPGSLQVLAVTPDTTYVLHPLRAPVKVSGRGRFEPYWLVVVLAVLIALVSLVLPGWLRRDRRVIPESVGYEVSLLAKLEGLLAGEVFSAGDVRCADEIGRVIRAYLASACGIDAKGMTTTEIAMSPGIAQHPFGDDFLGLLTEMDRVKFAGVPIGHEECREAILHAIAVIGREPPRH</sequence>
<dbReference type="Proteomes" id="UP000309544">
    <property type="component" value="Unassembled WGS sequence"/>
</dbReference>
<evidence type="ECO:0000256" key="1">
    <source>
        <dbReference type="SAM" id="Phobius"/>
    </source>
</evidence>
<dbReference type="EMBL" id="VDCI01000001">
    <property type="protein sequence ID" value="TNJ37763.1"/>
    <property type="molecule type" value="Genomic_DNA"/>
</dbReference>
<reference evidence="2 3" key="1">
    <citation type="submission" date="2019-05" db="EMBL/GenBank/DDBJ databases">
        <title>Draft Whole-Genome sequence of the green sulfur bacterium Prosthecochloris vibrioformis DSM 260.</title>
        <authorList>
            <person name="Meyer T.E."/>
            <person name="Kyndt J.A."/>
        </authorList>
    </citation>
    <scope>NUCLEOTIDE SEQUENCE [LARGE SCALE GENOMIC DNA]</scope>
    <source>
        <strain evidence="2 3">DSM 260</strain>
    </source>
</reference>